<dbReference type="EMBL" id="ATBB01000631">
    <property type="protein sequence ID" value="EQC54245.1"/>
    <property type="molecule type" value="Genomic_DNA"/>
</dbReference>
<protein>
    <recommendedName>
        <fullName evidence="1">LD-carboxypeptidase C-terminal domain-containing protein</fullName>
    </recommendedName>
</protein>
<dbReference type="PATRIC" id="fig|1234876.3.peg.2630"/>
<dbReference type="Pfam" id="PF17676">
    <property type="entry name" value="Peptidase_S66C"/>
    <property type="match status" value="1"/>
</dbReference>
<dbReference type="InterPro" id="IPR040921">
    <property type="entry name" value="Peptidase_S66C"/>
</dbReference>
<gene>
    <name evidence="2" type="ORF">LLT6_10300</name>
</gene>
<name>T0RY03_LACLC</name>
<organism evidence="2 3">
    <name type="scientific">Lactococcus cremoris subsp. cremoris TIFN6</name>
    <dbReference type="NCBI Taxonomy" id="1234876"/>
    <lineage>
        <taxon>Bacteria</taxon>
        <taxon>Bacillati</taxon>
        <taxon>Bacillota</taxon>
        <taxon>Bacilli</taxon>
        <taxon>Lactobacillales</taxon>
        <taxon>Streptococcaceae</taxon>
        <taxon>Lactococcus</taxon>
        <taxon>Lactococcus cremoris subsp. cremoris</taxon>
    </lineage>
</organism>
<dbReference type="InterPro" id="IPR003507">
    <property type="entry name" value="S66_fam"/>
</dbReference>
<comment type="caution">
    <text evidence="2">The sequence shown here is derived from an EMBL/GenBank/DDBJ whole genome shotgun (WGS) entry which is preliminary data.</text>
</comment>
<sequence length="113" mass="12854">MLVTGTSAQVKSNQPIAFLENAEGEDFYDWDRELAHFLQVYPDISALVIGRFPKEEGMTEEILHFILDKYPHLKTIPVVYDVDFGHTQPIFTFPMGGQVEISTQPLKIEILEG</sequence>
<dbReference type="SUPFAM" id="SSF141986">
    <property type="entry name" value="LD-carboxypeptidase A C-terminal domain-like"/>
    <property type="match status" value="1"/>
</dbReference>
<evidence type="ECO:0000313" key="2">
    <source>
        <dbReference type="EMBL" id="EQC54245.1"/>
    </source>
</evidence>
<dbReference type="InterPro" id="IPR027461">
    <property type="entry name" value="Carboxypeptidase_A_C_sf"/>
</dbReference>
<feature type="domain" description="LD-carboxypeptidase C-terminal" evidence="1">
    <location>
        <begin position="3"/>
        <end position="101"/>
    </location>
</feature>
<accession>T0RY03</accession>
<evidence type="ECO:0000259" key="1">
    <source>
        <dbReference type="Pfam" id="PF17676"/>
    </source>
</evidence>
<dbReference type="PANTHER" id="PTHR30237:SF6">
    <property type="entry name" value="CARBOXYPEPTIDASE YOCD-RELATED"/>
    <property type="match status" value="1"/>
</dbReference>
<dbReference type="MEROPS" id="S66.003"/>
<dbReference type="Proteomes" id="UP000015854">
    <property type="component" value="Unassembled WGS sequence"/>
</dbReference>
<dbReference type="AlphaFoldDB" id="T0RY03"/>
<reference evidence="2 3" key="1">
    <citation type="journal article" date="2013" name="ISME J.">
        <title>Multifactorial diversity sustains microbial community stability.</title>
        <authorList>
            <person name="Erkus O."/>
            <person name="de Jager V.C."/>
            <person name="Spus M."/>
            <person name="van Alen-Boerrigter I.J."/>
            <person name="van Rijswijck I.M."/>
            <person name="Hazelwood L."/>
            <person name="Janssen P.W."/>
            <person name="van Hijum S.A."/>
            <person name="Kleerebezem M."/>
            <person name="Smid E.J."/>
        </authorList>
    </citation>
    <scope>NUCLEOTIDE SEQUENCE [LARGE SCALE GENOMIC DNA]</scope>
    <source>
        <strain evidence="2 3">TIFN6</strain>
    </source>
</reference>
<proteinExistence type="predicted"/>
<dbReference type="Gene3D" id="3.50.30.60">
    <property type="entry name" value="LD-carboxypeptidase A C-terminal domain-like"/>
    <property type="match status" value="1"/>
</dbReference>
<dbReference type="PANTHER" id="PTHR30237">
    <property type="entry name" value="MURAMOYLTETRAPEPTIDE CARBOXYPEPTIDASE"/>
    <property type="match status" value="1"/>
</dbReference>
<evidence type="ECO:0000313" key="3">
    <source>
        <dbReference type="Proteomes" id="UP000015854"/>
    </source>
</evidence>